<protein>
    <submittedName>
        <fullName evidence="3">Uncharacterized protein</fullName>
    </submittedName>
</protein>
<comment type="caution">
    <text evidence="3">The sequence shown here is derived from an EMBL/GenBank/DDBJ whole genome shotgun (WGS) entry which is preliminary data.</text>
</comment>
<feature type="region of interest" description="Disordered" evidence="1">
    <location>
        <begin position="31"/>
        <end position="84"/>
    </location>
</feature>
<evidence type="ECO:0000256" key="2">
    <source>
        <dbReference type="SAM" id="SignalP"/>
    </source>
</evidence>
<evidence type="ECO:0000313" key="3">
    <source>
        <dbReference type="EMBL" id="MCL7748290.1"/>
    </source>
</evidence>
<reference evidence="3" key="1">
    <citation type="submission" date="2022-02" db="EMBL/GenBank/DDBJ databases">
        <title>Halalkalibacter sp. nov. isolated from Lonar Lake, India.</title>
        <authorList>
            <person name="Joshi A."/>
            <person name="Thite S."/>
            <person name="Lodha T."/>
        </authorList>
    </citation>
    <scope>NUCLEOTIDE SEQUENCE</scope>
    <source>
        <strain evidence="3">MEB205</strain>
    </source>
</reference>
<evidence type="ECO:0000256" key="1">
    <source>
        <dbReference type="SAM" id="MobiDB-lite"/>
    </source>
</evidence>
<organism evidence="3 4">
    <name type="scientific">Halalkalibacter alkaliphilus</name>
    <dbReference type="NCBI Taxonomy" id="2917993"/>
    <lineage>
        <taxon>Bacteria</taxon>
        <taxon>Bacillati</taxon>
        <taxon>Bacillota</taxon>
        <taxon>Bacilli</taxon>
        <taxon>Bacillales</taxon>
        <taxon>Bacillaceae</taxon>
        <taxon>Halalkalibacter</taxon>
    </lineage>
</organism>
<keyword evidence="2" id="KW-0732">Signal</keyword>
<keyword evidence="4" id="KW-1185">Reference proteome</keyword>
<name>A0A9X2CU13_9BACI</name>
<evidence type="ECO:0000313" key="4">
    <source>
        <dbReference type="Proteomes" id="UP001139150"/>
    </source>
</evidence>
<accession>A0A9X2CU13</accession>
<dbReference type="Proteomes" id="UP001139150">
    <property type="component" value="Unassembled WGS sequence"/>
</dbReference>
<dbReference type="PROSITE" id="PS51257">
    <property type="entry name" value="PROKAR_LIPOPROTEIN"/>
    <property type="match status" value="1"/>
</dbReference>
<dbReference type="EMBL" id="JAKRYL010000014">
    <property type="protein sequence ID" value="MCL7748290.1"/>
    <property type="molecule type" value="Genomic_DNA"/>
</dbReference>
<sequence>MKKKVFLTAASAILTVGILAACGDAEVDEPTLGEETEFETETDMDGFDDAPADEGVEELPEVDEETEEFDTEFETEDGEAEDFDTEVEMEFDESDESDF</sequence>
<feature type="signal peptide" evidence="2">
    <location>
        <begin position="1"/>
        <end position="20"/>
    </location>
</feature>
<gene>
    <name evidence="3" type="ORF">MF646_14260</name>
</gene>
<proteinExistence type="predicted"/>
<dbReference type="AlphaFoldDB" id="A0A9X2CU13"/>
<feature type="chain" id="PRO_5040742922" evidence="2">
    <location>
        <begin position="21"/>
        <end position="99"/>
    </location>
</feature>
<dbReference type="RefSeq" id="WP_250097177.1">
    <property type="nucleotide sequence ID" value="NZ_JAKRYL010000014.1"/>
</dbReference>